<dbReference type="AlphaFoldDB" id="A0A367RUN0"/>
<accession>A0A367RUN0</accession>
<organism evidence="4 5">
    <name type="scientific">Nostoc minutum NIES-26</name>
    <dbReference type="NCBI Taxonomy" id="1844469"/>
    <lineage>
        <taxon>Bacteria</taxon>
        <taxon>Bacillati</taxon>
        <taxon>Cyanobacteriota</taxon>
        <taxon>Cyanophyceae</taxon>
        <taxon>Nostocales</taxon>
        <taxon>Nostocaceae</taxon>
        <taxon>Nostoc</taxon>
    </lineage>
</organism>
<evidence type="ECO:0000256" key="2">
    <source>
        <dbReference type="ARBA" id="ARBA00023043"/>
    </source>
</evidence>
<dbReference type="Pfam" id="PF12796">
    <property type="entry name" value="Ank_2"/>
    <property type="match status" value="1"/>
</dbReference>
<comment type="caution">
    <text evidence="4">The sequence shown here is derived from an EMBL/GenBank/DDBJ whole genome shotgun (WGS) entry which is preliminary data.</text>
</comment>
<keyword evidence="1" id="KW-0677">Repeat</keyword>
<dbReference type="InterPro" id="IPR036770">
    <property type="entry name" value="Ankyrin_rpt-contain_sf"/>
</dbReference>
<feature type="repeat" description="ANK" evidence="3">
    <location>
        <begin position="73"/>
        <end position="105"/>
    </location>
</feature>
<proteinExistence type="predicted"/>
<dbReference type="Proteomes" id="UP000252107">
    <property type="component" value="Unassembled WGS sequence"/>
</dbReference>
<dbReference type="SUPFAM" id="SSF48403">
    <property type="entry name" value="Ankyrin repeat"/>
    <property type="match status" value="1"/>
</dbReference>
<dbReference type="PROSITE" id="PS50297">
    <property type="entry name" value="ANK_REP_REGION"/>
    <property type="match status" value="1"/>
</dbReference>
<dbReference type="EMBL" id="LXQD01000070">
    <property type="protein sequence ID" value="RCJ39581.1"/>
    <property type="molecule type" value="Genomic_DNA"/>
</dbReference>
<protein>
    <submittedName>
        <fullName evidence="4">Uncharacterized protein</fullName>
    </submittedName>
</protein>
<evidence type="ECO:0000256" key="1">
    <source>
        <dbReference type="ARBA" id="ARBA00022737"/>
    </source>
</evidence>
<name>A0A367RUN0_9NOSO</name>
<evidence type="ECO:0000256" key="3">
    <source>
        <dbReference type="PROSITE-ProRule" id="PRU00023"/>
    </source>
</evidence>
<keyword evidence="5" id="KW-1185">Reference proteome</keyword>
<reference evidence="4" key="1">
    <citation type="submission" date="2016-04" db="EMBL/GenBank/DDBJ databases">
        <authorList>
            <person name="Tabuchi Yagui T.R."/>
        </authorList>
    </citation>
    <scope>NUCLEOTIDE SEQUENCE [LARGE SCALE GENOMIC DNA]</scope>
    <source>
        <strain evidence="4">NIES-26</strain>
    </source>
</reference>
<evidence type="ECO:0000313" key="4">
    <source>
        <dbReference type="EMBL" id="RCJ39581.1"/>
    </source>
</evidence>
<dbReference type="PROSITE" id="PS50088">
    <property type="entry name" value="ANK_REPEAT"/>
    <property type="match status" value="1"/>
</dbReference>
<gene>
    <name evidence="4" type="ORF">A6770_38695</name>
</gene>
<dbReference type="Gene3D" id="1.25.40.20">
    <property type="entry name" value="Ankyrin repeat-containing domain"/>
    <property type="match status" value="1"/>
</dbReference>
<sequence length="168" mass="18572">MDTNFLTQEIKQAIENSDQSKLESLLASEPSQINGTTAFGNWLYFAVSFNASMDIIKFLVEKGVDINEKDPILGGNVLNIAASEGRIDVVNYLLEKGAEIDISEPEKNPLFGAIYGGHKDIVEVLIAEKIDFKIKYSGDNMNNMDALAFAKERGQTEIAEMLFVLYGL</sequence>
<evidence type="ECO:0000313" key="5">
    <source>
        <dbReference type="Proteomes" id="UP000252107"/>
    </source>
</evidence>
<dbReference type="InterPro" id="IPR002110">
    <property type="entry name" value="Ankyrin_rpt"/>
</dbReference>
<dbReference type="PANTHER" id="PTHR24134">
    <property type="entry name" value="ANKYRIN REPEAT-CONTAINING PROTEIN DDB_G0279043"/>
    <property type="match status" value="1"/>
</dbReference>
<dbReference type="SMART" id="SM00248">
    <property type="entry name" value="ANK"/>
    <property type="match status" value="3"/>
</dbReference>
<keyword evidence="2 3" id="KW-0040">ANK repeat</keyword>
<dbReference type="PANTHER" id="PTHR24134:SF9">
    <property type="entry name" value="ANKYRIN REPEAT AND SOCS BOX PROTEIN 8"/>
    <property type="match status" value="1"/>
</dbReference>